<dbReference type="InterPro" id="IPR036291">
    <property type="entry name" value="NAD(P)-bd_dom_sf"/>
</dbReference>
<gene>
    <name evidence="3" type="ORF">VSS16_14810</name>
</gene>
<dbReference type="EMBL" id="JAYMRP010000010">
    <property type="protein sequence ID" value="MFB8773982.1"/>
    <property type="molecule type" value="Genomic_DNA"/>
</dbReference>
<dbReference type="PANTHER" id="PTHR43943">
    <property type="entry name" value="DEHYDROGENASE/REDUCTASE (SDR FAMILY) MEMBER 4"/>
    <property type="match status" value="1"/>
</dbReference>
<dbReference type="PANTHER" id="PTHR43943:SF2">
    <property type="entry name" value="DEHYDROGENASE_REDUCTASE 4"/>
    <property type="match status" value="1"/>
</dbReference>
<dbReference type="CDD" id="cd05233">
    <property type="entry name" value="SDR_c"/>
    <property type="match status" value="1"/>
</dbReference>
<accession>A0ABV5EAV9</accession>
<dbReference type="InterPro" id="IPR002347">
    <property type="entry name" value="SDR_fam"/>
</dbReference>
<dbReference type="SUPFAM" id="SSF51735">
    <property type="entry name" value="NAD(P)-binding Rossmann-fold domains"/>
    <property type="match status" value="1"/>
</dbReference>
<keyword evidence="4" id="KW-1185">Reference proteome</keyword>
<organism evidence="3 4">
    <name type="scientific">Streptomyces broussonetiae</name>
    <dbReference type="NCBI Taxonomy" id="2686304"/>
    <lineage>
        <taxon>Bacteria</taxon>
        <taxon>Bacillati</taxon>
        <taxon>Actinomycetota</taxon>
        <taxon>Actinomycetes</taxon>
        <taxon>Kitasatosporales</taxon>
        <taxon>Streptomycetaceae</taxon>
        <taxon>Streptomyces</taxon>
    </lineage>
</organism>
<dbReference type="Pfam" id="PF13561">
    <property type="entry name" value="adh_short_C2"/>
    <property type="match status" value="1"/>
</dbReference>
<name>A0ABV5EAV9_9ACTN</name>
<dbReference type="NCBIfam" id="NF005559">
    <property type="entry name" value="PRK07231.1"/>
    <property type="match status" value="1"/>
</dbReference>
<dbReference type="PROSITE" id="PS00061">
    <property type="entry name" value="ADH_SHORT"/>
    <property type="match status" value="1"/>
</dbReference>
<sequence length="338" mass="36088">MEFSTSARRAAPRLLVTPSGLRVSLTGQRPAADTGGSTCRARCPRSAPLRTGRNEGALRRTASSGPGDRVKSTEGSVHDFSGRTVLITGGTRGAGLGTAEEFLAAGANVVITGRDQGRVDRVVQRLAEEHHDRVDGIKAHVALEEDRYMSIALCLSKYGALDVLFNNAAVNPHVGPCVEISDSAAQKIMEVNVLAPLGYVRQAWDMWMRDNGGVVVNHASISGWAQVHPVTVYGASKAALIYLTQGLGAQLAPRVRVNAVAPGTIETGFADWMYQGREEESAAYYPMRRHALPSDVARAVLWLASDESAYITGVVIPVDGGMMGYGYPDPYIQGLGRV</sequence>
<evidence type="ECO:0000313" key="3">
    <source>
        <dbReference type="EMBL" id="MFB8773982.1"/>
    </source>
</evidence>
<comment type="similarity">
    <text evidence="1">Belongs to the short-chain dehydrogenases/reductases (SDR) family.</text>
</comment>
<dbReference type="Gene3D" id="3.40.50.720">
    <property type="entry name" value="NAD(P)-binding Rossmann-like Domain"/>
    <property type="match status" value="1"/>
</dbReference>
<dbReference type="PRINTS" id="PR00081">
    <property type="entry name" value="GDHRDH"/>
</dbReference>
<evidence type="ECO:0000256" key="1">
    <source>
        <dbReference type="ARBA" id="ARBA00006484"/>
    </source>
</evidence>
<dbReference type="Proteomes" id="UP001585080">
    <property type="component" value="Unassembled WGS sequence"/>
</dbReference>
<evidence type="ECO:0000256" key="2">
    <source>
        <dbReference type="SAM" id="MobiDB-lite"/>
    </source>
</evidence>
<comment type="caution">
    <text evidence="3">The sequence shown here is derived from an EMBL/GenBank/DDBJ whole genome shotgun (WGS) entry which is preliminary data.</text>
</comment>
<reference evidence="3 4" key="1">
    <citation type="submission" date="2024-01" db="EMBL/GenBank/DDBJ databases">
        <title>Genome mining of biosynthetic gene clusters to explore secondary metabolites of Streptomyces sp.</title>
        <authorList>
            <person name="Baig A."/>
            <person name="Ajitkumar Shintre N."/>
            <person name="Kumar H."/>
            <person name="Anbarasu A."/>
            <person name="Ramaiah S."/>
        </authorList>
    </citation>
    <scope>NUCLEOTIDE SEQUENCE [LARGE SCALE GENOMIC DNA]</scope>
    <source>
        <strain evidence="3 4">A57</strain>
    </source>
</reference>
<dbReference type="PRINTS" id="PR00080">
    <property type="entry name" value="SDRFAMILY"/>
</dbReference>
<evidence type="ECO:0000313" key="4">
    <source>
        <dbReference type="Proteomes" id="UP001585080"/>
    </source>
</evidence>
<feature type="region of interest" description="Disordered" evidence="2">
    <location>
        <begin position="25"/>
        <end position="76"/>
    </location>
</feature>
<dbReference type="InterPro" id="IPR020904">
    <property type="entry name" value="Sc_DH/Rdtase_CS"/>
</dbReference>
<dbReference type="RefSeq" id="WP_376732740.1">
    <property type="nucleotide sequence ID" value="NZ_JAYMRP010000010.1"/>
</dbReference>
<protein>
    <submittedName>
        <fullName evidence="3">SDR family oxidoreductase</fullName>
    </submittedName>
</protein>
<proteinExistence type="inferred from homology"/>